<feature type="region of interest" description="Disordered" evidence="4">
    <location>
        <begin position="332"/>
        <end position="421"/>
    </location>
</feature>
<dbReference type="PROSITE" id="PS51450">
    <property type="entry name" value="LRR"/>
    <property type="match status" value="4"/>
</dbReference>
<dbReference type="SUPFAM" id="SSF55073">
    <property type="entry name" value="Nucleotide cyclase"/>
    <property type="match status" value="1"/>
</dbReference>
<proteinExistence type="predicted"/>
<keyword evidence="2" id="KW-0479">Metal-binding</keyword>
<dbReference type="PROSITE" id="PS50125">
    <property type="entry name" value="GUANYLATE_CYCLASE_2"/>
    <property type="match status" value="1"/>
</dbReference>
<feature type="domain" description="PPM-type phosphatase" evidence="6">
    <location>
        <begin position="1444"/>
        <end position="1722"/>
    </location>
</feature>
<dbReference type="Gene3D" id="3.30.70.1230">
    <property type="entry name" value="Nucleotide cyclase"/>
    <property type="match status" value="1"/>
</dbReference>
<dbReference type="GeneID" id="95982841"/>
<dbReference type="SMART" id="SM00369">
    <property type="entry name" value="LRR_TYP"/>
    <property type="match status" value="11"/>
</dbReference>
<feature type="compositionally biased region" description="Low complexity" evidence="4">
    <location>
        <begin position="382"/>
        <end position="400"/>
    </location>
</feature>
<dbReference type="CDD" id="cd07302">
    <property type="entry name" value="CHD"/>
    <property type="match status" value="1"/>
</dbReference>
<name>A0ABR3Q879_9TREE</name>
<dbReference type="InterPro" id="IPR050216">
    <property type="entry name" value="LRR_domain-containing"/>
</dbReference>
<feature type="compositionally biased region" description="Basic residues" evidence="4">
    <location>
        <begin position="686"/>
        <end position="700"/>
    </location>
</feature>
<dbReference type="GO" id="GO:0004016">
    <property type="term" value="F:adenylate cyclase activity"/>
    <property type="evidence" value="ECO:0007669"/>
    <property type="project" value="UniProtKB-EC"/>
</dbReference>
<dbReference type="Proteomes" id="UP001565368">
    <property type="component" value="Unassembled WGS sequence"/>
</dbReference>
<evidence type="ECO:0000256" key="1">
    <source>
        <dbReference type="ARBA" id="ARBA00022614"/>
    </source>
</evidence>
<feature type="region of interest" description="Disordered" evidence="4">
    <location>
        <begin position="2050"/>
        <end position="2096"/>
    </location>
</feature>
<dbReference type="InterPro" id="IPR001611">
    <property type="entry name" value="Leu-rich_rpt"/>
</dbReference>
<dbReference type="Gene3D" id="3.80.10.10">
    <property type="entry name" value="Ribonuclease Inhibitor"/>
    <property type="match status" value="4"/>
</dbReference>
<gene>
    <name evidence="7" type="primary">CYR1_1</name>
    <name evidence="7" type="ORF">Q8F55_001798</name>
</gene>
<evidence type="ECO:0000256" key="4">
    <source>
        <dbReference type="SAM" id="MobiDB-lite"/>
    </source>
</evidence>
<dbReference type="InterPro" id="IPR001932">
    <property type="entry name" value="PPM-type_phosphatase-like_dom"/>
</dbReference>
<reference evidence="7 8" key="1">
    <citation type="submission" date="2023-08" db="EMBL/GenBank/DDBJ databases">
        <title>Annotated Genome Sequence of Vanrija albida AlHP1.</title>
        <authorList>
            <person name="Herzog R."/>
        </authorList>
    </citation>
    <scope>NUCLEOTIDE SEQUENCE [LARGE SCALE GENOMIC DNA]</scope>
    <source>
        <strain evidence="7 8">AlHP1</strain>
    </source>
</reference>
<dbReference type="SMART" id="SM00332">
    <property type="entry name" value="PP2Cc"/>
    <property type="match status" value="1"/>
</dbReference>
<accession>A0ABR3Q879</accession>
<keyword evidence="8" id="KW-1185">Reference proteome</keyword>
<dbReference type="InterPro" id="IPR003591">
    <property type="entry name" value="Leu-rich_rpt_typical-subtyp"/>
</dbReference>
<dbReference type="Pfam" id="PF00211">
    <property type="entry name" value="Guanylate_cyc"/>
    <property type="match status" value="1"/>
</dbReference>
<dbReference type="EC" id="4.6.1.1" evidence="7"/>
<protein>
    <submittedName>
        <fullName evidence="7">Cysteinyl-tRNA synthetase</fullName>
        <ecNumber evidence="7">4.6.1.1</ecNumber>
    </submittedName>
</protein>
<dbReference type="InterPro" id="IPR001054">
    <property type="entry name" value="A/G_cyclase"/>
</dbReference>
<evidence type="ECO:0000313" key="8">
    <source>
        <dbReference type="Proteomes" id="UP001565368"/>
    </source>
</evidence>
<feature type="region of interest" description="Disordered" evidence="4">
    <location>
        <begin position="76"/>
        <end position="99"/>
    </location>
</feature>
<keyword evidence="7" id="KW-0456">Lyase</keyword>
<keyword evidence="1" id="KW-0433">Leucine-rich repeat</keyword>
<feature type="region of interest" description="Disordered" evidence="4">
    <location>
        <begin position="472"/>
        <end position="572"/>
    </location>
</feature>
<dbReference type="RefSeq" id="XP_069210799.1">
    <property type="nucleotide sequence ID" value="XM_069350413.1"/>
</dbReference>
<dbReference type="PROSITE" id="PS51746">
    <property type="entry name" value="PPM_2"/>
    <property type="match status" value="1"/>
</dbReference>
<dbReference type="InterPro" id="IPR029787">
    <property type="entry name" value="Nucleotide_cyclase"/>
</dbReference>
<dbReference type="Gene3D" id="3.60.40.10">
    <property type="entry name" value="PPM-type phosphatase domain"/>
    <property type="match status" value="1"/>
</dbReference>
<evidence type="ECO:0000313" key="7">
    <source>
        <dbReference type="EMBL" id="KAL1410855.1"/>
    </source>
</evidence>
<comment type="caution">
    <text evidence="7">The sequence shown here is derived from an EMBL/GenBank/DDBJ whole genome shotgun (WGS) entry which is preliminary data.</text>
</comment>
<dbReference type="InterPro" id="IPR036457">
    <property type="entry name" value="PPM-type-like_dom_sf"/>
</dbReference>
<keyword evidence="3" id="KW-0677">Repeat</keyword>
<dbReference type="Pfam" id="PF23010">
    <property type="entry name" value="RA_3"/>
    <property type="match status" value="1"/>
</dbReference>
<dbReference type="InterPro" id="IPR055071">
    <property type="entry name" value="RA_PHLPP-like"/>
</dbReference>
<dbReference type="CDD" id="cd00143">
    <property type="entry name" value="PP2Cc"/>
    <property type="match status" value="1"/>
</dbReference>
<feature type="compositionally biased region" description="Low complexity" evidence="4">
    <location>
        <begin position="247"/>
        <end position="260"/>
    </location>
</feature>
<dbReference type="SMART" id="SM00364">
    <property type="entry name" value="LRR_BAC"/>
    <property type="match status" value="12"/>
</dbReference>
<dbReference type="InterPro" id="IPR032675">
    <property type="entry name" value="LRR_dom_sf"/>
</dbReference>
<feature type="region of interest" description="Disordered" evidence="4">
    <location>
        <begin position="635"/>
        <end position="702"/>
    </location>
</feature>
<feature type="compositionally biased region" description="Polar residues" evidence="4">
    <location>
        <begin position="486"/>
        <end position="505"/>
    </location>
</feature>
<evidence type="ECO:0000259" key="6">
    <source>
        <dbReference type="PROSITE" id="PS51746"/>
    </source>
</evidence>
<feature type="region of interest" description="Disordered" evidence="4">
    <location>
        <begin position="148"/>
        <end position="294"/>
    </location>
</feature>
<dbReference type="SMART" id="SM00365">
    <property type="entry name" value="LRR_SD22"/>
    <property type="match status" value="5"/>
</dbReference>
<evidence type="ECO:0000256" key="3">
    <source>
        <dbReference type="ARBA" id="ARBA00022737"/>
    </source>
</evidence>
<sequence length="2167" mass="234721">MSGPPPAGTAGNKRATRSPPQPPPHLDIPKGAIPSFLSPADNLFDGDTFASPLSMVNEHAPPGGYVAPFDTSFLGVDGDPDPLGTHGGASQNGHGDVHSEAEHYPGLVVSNGMGLSFDNEMADILDPSATPLTGTTAAAPNIAPWLQEDESTPRHTPNPTLQNSPRPPSPAPTAASGSGLSQPPTPVMPGTDKVEKRKHHFPSVPSLPRVLRGHHHHHHSQDDSEYPGTASGAPSPRSGSVSSLVETAAAATPAGSRAPSIRGSTREPSPPPFERERQYSIASTGSTSSSHSTHRFARFGSVAAGSASTSPVEKKQKGGIFGLLKRKSGQSVSAASGFGTHPDLRPMPQRSVTGPQQRLQQSISVPGLTMTSLPAHGQRQASVSSTTSSSSSTPAFSSPLSRRRSSRAATADISPLDEMSEPEFHIDMDLDDMEGIVDPTLINARPSVPTGPVSGEDAPDLGLADALHHTSSFASGTDVPPGRSIVQESTGAASFARSNPFASTGSSGGSDQLKAGAHTPPSPSDVSPKHSTVPGASNAPRRPSQLRNVKTDSIDLSASDHPASPLAPSWAQGMTGSKAGFFSDPFGAAAGSKDRASVSPTRNDYKGPHGSIAPAIPPFSATSSAAAWAAPESWGVEGDELGEDDEDGGLSEDDEAWTQEDGDRVTTPTQLDPRGSGGSEQLAKHNGTHHHHHPHHKKKAGTASTIKGVLLGEAALPNVPHFTRIYLDDGSYSIMSFLPTTTTAEIINVLAGGTEGKKVQTSMKLYVREHGQDRQLLPGDRPLGLQARRLLQAGYTEAEHIEEIGKEDLTMLCKFIYQTPVLPVINPEEESAYESFEFIDLSGRDLQVIPIFLHLHADNIIILNVSRNPMTDLPLDFIDACTSLKELRMSNMALKRVPASIRSSTTLSRLDLSCNRIADLESVNLSDITTLLSLKVQNNRLSSIPSYFLQMKALKYLNISNNVFEKFPEVVCEMSNLVDLDVSFNQIAELPSAMSNLKSLERLTCVGNELREFPKSFSTLANLRVLDVRRNKLIDLTPVYALPNLATLRADKNDLVTLDTQLGEKVRDFSVPHNSITRFTLACSPGSTISYSLTHLNLSYGKISVLDDGALSELVNLVELNLNFNQFNRLPQTLDKLVNLEAFSCTDNMLSTFPVGCLGNMQKLRICNIHNNNLSEIPADLWLCPSIEVINLSSNLLQLLPNPPTSWVDKAMDPGRKLSVVSATSDKSRRVPPAGVSLQSLFLADNRLADEIFHQIALFSNLKVLNVSFNEILEIPSYTLSRCDKLEQLYLSGNKLTSLPSEDLEQLANLKVLHVNGNKLQTLPAELGHLSHLSHLDVGSNVLKYNISNWPYDWNWNWNTALRYLNLSGNKRLEIKPSSGQEMSHATVHAQHAAGPRKDLSDFNGLTNLRVLGLMDVTLRIPSLPDESDEKRVRTSFSEINNMAYGISDMLGTVEHLAMFDLAVPNFRGSAQECLFGMFGRAAPSVPAGKIPKYLQENFSSTLADQLSLLQPAEGVTEALRRTFLHINKATFDHLSGIDDRHRPSDASYMSIGNVRKSTMHSQLRTGSSGAVVYVVDKTLHVANAGDVLVVLSRKGDAELLSRRHDPTERDESQRIRRAEAWVSPKGLVNDDKEIEISRAFGFYQALPAVNASPEVRTRTLTETDEFVIIGNSALWKCCSYQTAVDIARTEKDDPMMAAQKLRDFAISYGAEGSVMVMVVNVNDLFGRRRGRAFTGPGAAPEDGDFLKRAQQKRRGGEVEVGDRTLNRLQQEIEPPTGTVAIVFTDIVNSTALWETNPGMPTAIKLHHSFMRRQLRLDGGYEVKTEGDAFMVSFQSVTAALLWAFNCQIGLLQQEWPRELLESEDGKIIYDSKGNIIHRGLRVRMGVHWGSPECEVDPITRRMDYYGPMVNRSARVSAGADGGQLMASQDVLNVIRSLREYIESSDEHSLDELPPDVKREVMELRRIGGIEIKEVGERKLKGLEVPEKLSVLFPKTLSGRLELFSGLRANVEVNEARSYASEKHIEEARQLSTLVLRLEALCALQHAPALQGDRTGPLNSPALPPPERMSLASARKSISTGPGAPPRPPPINAALGPSIRDNITEDELIEVLGSLTTRAENALSTLYLKHLGGFSTVLAALEKATRVDQSLLVHALSLMNGAMSGGP</sequence>
<dbReference type="Pfam" id="PF00481">
    <property type="entry name" value="PP2C"/>
    <property type="match status" value="1"/>
</dbReference>
<dbReference type="Pfam" id="PF13855">
    <property type="entry name" value="LRR_8"/>
    <property type="match status" value="1"/>
</dbReference>
<dbReference type="SUPFAM" id="SSF52058">
    <property type="entry name" value="L domain-like"/>
    <property type="match status" value="1"/>
</dbReference>
<feature type="compositionally biased region" description="Polar residues" evidence="4">
    <location>
        <begin position="350"/>
        <end position="372"/>
    </location>
</feature>
<feature type="domain" description="Guanylate cyclase" evidence="5">
    <location>
        <begin position="1781"/>
        <end position="1917"/>
    </location>
</feature>
<dbReference type="Pfam" id="PF23598">
    <property type="entry name" value="LRR_14"/>
    <property type="match status" value="1"/>
</dbReference>
<feature type="compositionally biased region" description="Acidic residues" evidence="4">
    <location>
        <begin position="637"/>
        <end position="660"/>
    </location>
</feature>
<dbReference type="PANTHER" id="PTHR48051">
    <property type="match status" value="1"/>
</dbReference>
<dbReference type="PANTHER" id="PTHR48051:SF1">
    <property type="entry name" value="RAS SUPPRESSOR PROTEIN 1"/>
    <property type="match status" value="1"/>
</dbReference>
<dbReference type="SMART" id="SM00044">
    <property type="entry name" value="CYCc"/>
    <property type="match status" value="1"/>
</dbReference>
<evidence type="ECO:0000256" key="2">
    <source>
        <dbReference type="ARBA" id="ARBA00022723"/>
    </source>
</evidence>
<dbReference type="SUPFAM" id="SSF81606">
    <property type="entry name" value="PP2C-like"/>
    <property type="match status" value="1"/>
</dbReference>
<organism evidence="7 8">
    <name type="scientific">Vanrija albida</name>
    <dbReference type="NCBI Taxonomy" id="181172"/>
    <lineage>
        <taxon>Eukaryota</taxon>
        <taxon>Fungi</taxon>
        <taxon>Dikarya</taxon>
        <taxon>Basidiomycota</taxon>
        <taxon>Agaricomycotina</taxon>
        <taxon>Tremellomycetes</taxon>
        <taxon>Trichosporonales</taxon>
        <taxon>Trichosporonaceae</taxon>
        <taxon>Vanrija</taxon>
    </lineage>
</organism>
<evidence type="ECO:0000259" key="5">
    <source>
        <dbReference type="PROSITE" id="PS50125"/>
    </source>
</evidence>
<dbReference type="SUPFAM" id="SSF52075">
    <property type="entry name" value="Outer arm dynein light chain 1"/>
    <property type="match status" value="1"/>
</dbReference>
<dbReference type="EMBL" id="JBBXJM010000002">
    <property type="protein sequence ID" value="KAL1410855.1"/>
    <property type="molecule type" value="Genomic_DNA"/>
</dbReference>
<dbReference type="InterPro" id="IPR055414">
    <property type="entry name" value="LRR_R13L4/SHOC2-like"/>
</dbReference>
<feature type="compositionally biased region" description="Polar residues" evidence="4">
    <location>
        <begin position="154"/>
        <end position="163"/>
    </location>
</feature>
<feature type="compositionally biased region" description="Low complexity" evidence="4">
    <location>
        <begin position="172"/>
        <end position="181"/>
    </location>
</feature>
<feature type="region of interest" description="Disordered" evidence="4">
    <location>
        <begin position="1"/>
        <end position="41"/>
    </location>
</feature>